<dbReference type="GO" id="GO:0016740">
    <property type="term" value="F:transferase activity"/>
    <property type="evidence" value="ECO:0007669"/>
    <property type="project" value="UniProtKB-KW"/>
</dbReference>
<reference evidence="1 2" key="1">
    <citation type="submission" date="2024-06" db="EMBL/GenBank/DDBJ databases">
        <authorList>
            <person name="Woo H."/>
        </authorList>
    </citation>
    <scope>NUCLEOTIDE SEQUENCE [LARGE SCALE GENOMIC DNA]</scope>
    <source>
        <strain evidence="1 2">S2-g</strain>
    </source>
</reference>
<keyword evidence="2" id="KW-1185">Reference proteome</keyword>
<name>A0ABV3QQN3_9GAMM</name>
<protein>
    <submittedName>
        <fullName evidence="1">Nucleotidyl transferase AbiEii/AbiGii toxin family protein</fullName>
    </submittedName>
</protein>
<dbReference type="InterPro" id="IPR014942">
    <property type="entry name" value="AbiEii"/>
</dbReference>
<proteinExistence type="predicted"/>
<gene>
    <name evidence="1" type="ORF">ABQJ56_09795</name>
</gene>
<organism evidence="1 2">
    <name type="scientific">Rhodanobacter geophilus</name>
    <dbReference type="NCBI Taxonomy" id="3162488"/>
    <lineage>
        <taxon>Bacteria</taxon>
        <taxon>Pseudomonadati</taxon>
        <taxon>Pseudomonadota</taxon>
        <taxon>Gammaproteobacteria</taxon>
        <taxon>Lysobacterales</taxon>
        <taxon>Rhodanobacteraceae</taxon>
        <taxon>Rhodanobacter</taxon>
    </lineage>
</organism>
<dbReference type="Pfam" id="PF08843">
    <property type="entry name" value="AbiEii"/>
    <property type="match status" value="1"/>
</dbReference>
<comment type="caution">
    <text evidence="1">The sequence shown here is derived from an EMBL/GenBank/DDBJ whole genome shotgun (WGS) entry which is preliminary data.</text>
</comment>
<dbReference type="RefSeq" id="WP_367844832.1">
    <property type="nucleotide sequence ID" value="NZ_JBFOHL010000008.1"/>
</dbReference>
<keyword evidence="1" id="KW-0808">Transferase</keyword>
<sequence>MFERPHHRRIARILDALDGAKLRELKCWFGGGTAIALRHGEYRESVDIDFLVSDPDGYRQLRQRLAGAANIDALLHADARPVVLARDIRADQYGIRTALLVDDVRIKFEIIREARIALDEPARSDVVCDIATLTTVDLAASKLLANADRWRDDSAFSRDAIDLAMMGLPPRRLRAALDKAGQAYGDAVVEDMRRALDALRERPAHLERCIRTLAMAMPPAVLQQRLRVLRRRLERVAGESPTAD</sequence>
<evidence type="ECO:0000313" key="1">
    <source>
        <dbReference type="EMBL" id="MEW9624523.1"/>
    </source>
</evidence>
<accession>A0ABV3QQN3</accession>
<dbReference type="Proteomes" id="UP001556170">
    <property type="component" value="Unassembled WGS sequence"/>
</dbReference>
<dbReference type="EMBL" id="JBFOHL010000008">
    <property type="protein sequence ID" value="MEW9624523.1"/>
    <property type="molecule type" value="Genomic_DNA"/>
</dbReference>
<evidence type="ECO:0000313" key="2">
    <source>
        <dbReference type="Proteomes" id="UP001556170"/>
    </source>
</evidence>